<evidence type="ECO:0000313" key="2">
    <source>
        <dbReference type="Proteomes" id="UP001201163"/>
    </source>
</evidence>
<keyword evidence="2" id="KW-1185">Reference proteome</keyword>
<evidence type="ECO:0000313" key="1">
    <source>
        <dbReference type="EMBL" id="KAH8992448.1"/>
    </source>
</evidence>
<name>A0AAD4LIU6_9AGAM</name>
<reference evidence="1" key="1">
    <citation type="submission" date="2022-01" db="EMBL/GenBank/DDBJ databases">
        <title>Comparative genomics reveals a dynamic genome evolution in the ectomycorrhizal milk-cap (Lactarius) mushrooms.</title>
        <authorList>
            <consortium name="DOE Joint Genome Institute"/>
            <person name="Lebreton A."/>
            <person name="Tang N."/>
            <person name="Kuo A."/>
            <person name="LaButti K."/>
            <person name="Drula E."/>
            <person name="Barry K."/>
            <person name="Clum A."/>
            <person name="Lipzen A."/>
            <person name="Mousain D."/>
            <person name="Ng V."/>
            <person name="Wang R."/>
            <person name="Wang X."/>
            <person name="Dai Y."/>
            <person name="Henrissat B."/>
            <person name="Grigoriev I.V."/>
            <person name="Guerin-Laguette A."/>
            <person name="Yu F."/>
            <person name="Martin F.M."/>
        </authorList>
    </citation>
    <scope>NUCLEOTIDE SEQUENCE</scope>
    <source>
        <strain evidence="1">QP</strain>
    </source>
</reference>
<sequence>MPVANCNMTKTETSLTCLCPTEERPLLPRWAEREKGATQAKSAIDINGFGFSLEPHDSETQQNGTSERLLLGSSSKDETRAYVVGQRTPTINGSTGRRTENAFLSWPGRVRRLIFSVLLELVAPSKVEGERRIIRHWPRFATNLIQPIARGLSSVLTDRVCFFSHCGTITIVWQAQDDLLNPERRAALSAGWACLEWSGTSGTAAHPGRGKVF</sequence>
<gene>
    <name evidence="1" type="ORF">EDB92DRAFT_569582</name>
</gene>
<dbReference type="EMBL" id="JAKELL010000022">
    <property type="protein sequence ID" value="KAH8992448.1"/>
    <property type="molecule type" value="Genomic_DNA"/>
</dbReference>
<comment type="caution">
    <text evidence="1">The sequence shown here is derived from an EMBL/GenBank/DDBJ whole genome shotgun (WGS) entry which is preliminary data.</text>
</comment>
<protein>
    <submittedName>
        <fullName evidence="1">Uncharacterized protein</fullName>
    </submittedName>
</protein>
<accession>A0AAD4LIU6</accession>
<proteinExistence type="predicted"/>
<organism evidence="1 2">
    <name type="scientific">Lactarius akahatsu</name>
    <dbReference type="NCBI Taxonomy" id="416441"/>
    <lineage>
        <taxon>Eukaryota</taxon>
        <taxon>Fungi</taxon>
        <taxon>Dikarya</taxon>
        <taxon>Basidiomycota</taxon>
        <taxon>Agaricomycotina</taxon>
        <taxon>Agaricomycetes</taxon>
        <taxon>Russulales</taxon>
        <taxon>Russulaceae</taxon>
        <taxon>Lactarius</taxon>
    </lineage>
</organism>
<dbReference type="Proteomes" id="UP001201163">
    <property type="component" value="Unassembled WGS sequence"/>
</dbReference>
<dbReference type="AlphaFoldDB" id="A0AAD4LIU6"/>